<dbReference type="Proteomes" id="UP000318431">
    <property type="component" value="Unassembled WGS sequence"/>
</dbReference>
<dbReference type="FunFam" id="1.10.10.10:FF:000001">
    <property type="entry name" value="LysR family transcriptional regulator"/>
    <property type="match status" value="1"/>
</dbReference>
<evidence type="ECO:0000259" key="5">
    <source>
        <dbReference type="PROSITE" id="PS50931"/>
    </source>
</evidence>
<dbReference type="SUPFAM" id="SSF46785">
    <property type="entry name" value="Winged helix' DNA-binding domain"/>
    <property type="match status" value="1"/>
</dbReference>
<accession>A0A562RJS3</accession>
<evidence type="ECO:0000256" key="1">
    <source>
        <dbReference type="ARBA" id="ARBA00009437"/>
    </source>
</evidence>
<evidence type="ECO:0000256" key="3">
    <source>
        <dbReference type="ARBA" id="ARBA00023125"/>
    </source>
</evidence>
<gene>
    <name evidence="6" type="ORF">IP91_00379</name>
</gene>
<dbReference type="InterPro" id="IPR036388">
    <property type="entry name" value="WH-like_DNA-bd_sf"/>
</dbReference>
<dbReference type="Gene3D" id="1.10.10.10">
    <property type="entry name" value="Winged helix-like DNA-binding domain superfamily/Winged helix DNA-binding domain"/>
    <property type="match status" value="1"/>
</dbReference>
<proteinExistence type="inferred from homology"/>
<comment type="caution">
    <text evidence="6">The sequence shown here is derived from an EMBL/GenBank/DDBJ whole genome shotgun (WGS) entry which is preliminary data.</text>
</comment>
<name>A0A562RJS3_9BURK</name>
<dbReference type="InterPro" id="IPR005119">
    <property type="entry name" value="LysR_subst-bd"/>
</dbReference>
<evidence type="ECO:0000313" key="6">
    <source>
        <dbReference type="EMBL" id="TWI69312.1"/>
    </source>
</evidence>
<evidence type="ECO:0000256" key="4">
    <source>
        <dbReference type="ARBA" id="ARBA00023163"/>
    </source>
</evidence>
<dbReference type="Pfam" id="PF00126">
    <property type="entry name" value="HTH_1"/>
    <property type="match status" value="1"/>
</dbReference>
<dbReference type="InterPro" id="IPR036390">
    <property type="entry name" value="WH_DNA-bd_sf"/>
</dbReference>
<sequence length="316" mass="34756">MLCFPILEIDVRIGKSPFPHKETFTMNDLTGLRVFCEIVESGGLTAAGNRLGMAPPMVSKHLARLERGLAARLLNRTSRSMSLTEAGRIFHEHAMQALDILDAGVAAVSHVSGPPRGELKISAPVWIATPRFAALIADYRQRYPEVRLDVYLENRMVDLVAEGFDLALRMNNDDSQSLISRQLCEVAFYCVAKPEFLAQSATQNHAAALHLPALIMPNHMQFGRPKMPAAGMLVGPEQPVAMRSSDTTLSYHAVLAGIGAAFLPSWLVSDDLASGRLVHYGDAGKAYQGHLFAVYPSRRHQPLKLRSFIDFLVENL</sequence>
<dbReference type="EMBL" id="VLLB01000001">
    <property type="protein sequence ID" value="TWI69312.1"/>
    <property type="molecule type" value="Genomic_DNA"/>
</dbReference>
<dbReference type="GO" id="GO:0003700">
    <property type="term" value="F:DNA-binding transcription factor activity"/>
    <property type="evidence" value="ECO:0007669"/>
    <property type="project" value="InterPro"/>
</dbReference>
<keyword evidence="7" id="KW-1185">Reference proteome</keyword>
<dbReference type="PROSITE" id="PS50931">
    <property type="entry name" value="HTH_LYSR"/>
    <property type="match status" value="1"/>
</dbReference>
<keyword evidence="4" id="KW-0804">Transcription</keyword>
<dbReference type="GO" id="GO:0043565">
    <property type="term" value="F:sequence-specific DNA binding"/>
    <property type="evidence" value="ECO:0007669"/>
    <property type="project" value="TreeGrafter"/>
</dbReference>
<dbReference type="GO" id="GO:0006351">
    <property type="term" value="P:DNA-templated transcription"/>
    <property type="evidence" value="ECO:0007669"/>
    <property type="project" value="TreeGrafter"/>
</dbReference>
<dbReference type="Pfam" id="PF03466">
    <property type="entry name" value="LysR_substrate"/>
    <property type="match status" value="1"/>
</dbReference>
<keyword evidence="3 6" id="KW-0238">DNA-binding</keyword>
<feature type="domain" description="HTH lysR-type" evidence="5">
    <location>
        <begin position="27"/>
        <end position="84"/>
    </location>
</feature>
<dbReference type="AlphaFoldDB" id="A0A562RJS3"/>
<organism evidence="6 7">
    <name type="scientific">Pseudoduganella lurida</name>
    <dbReference type="NCBI Taxonomy" id="1036180"/>
    <lineage>
        <taxon>Bacteria</taxon>
        <taxon>Pseudomonadati</taxon>
        <taxon>Pseudomonadota</taxon>
        <taxon>Betaproteobacteria</taxon>
        <taxon>Burkholderiales</taxon>
        <taxon>Oxalobacteraceae</taxon>
        <taxon>Telluria group</taxon>
        <taxon>Pseudoduganella</taxon>
    </lineage>
</organism>
<protein>
    <submittedName>
        <fullName evidence="6">DNA-binding transcriptional LysR family regulator</fullName>
    </submittedName>
</protein>
<dbReference type="PANTHER" id="PTHR30537:SF35">
    <property type="entry name" value="TRANSCRIPTIONAL REGULATORY PROTEIN"/>
    <property type="match status" value="1"/>
</dbReference>
<dbReference type="InterPro" id="IPR000847">
    <property type="entry name" value="LysR_HTH_N"/>
</dbReference>
<evidence type="ECO:0000313" key="7">
    <source>
        <dbReference type="Proteomes" id="UP000318431"/>
    </source>
</evidence>
<dbReference type="SUPFAM" id="SSF53850">
    <property type="entry name" value="Periplasmic binding protein-like II"/>
    <property type="match status" value="1"/>
</dbReference>
<comment type="similarity">
    <text evidence="1">Belongs to the LysR transcriptional regulatory family.</text>
</comment>
<evidence type="ECO:0000256" key="2">
    <source>
        <dbReference type="ARBA" id="ARBA00023015"/>
    </source>
</evidence>
<reference evidence="6 7" key="1">
    <citation type="journal article" date="2015" name="Stand. Genomic Sci.">
        <title>Genomic Encyclopedia of Bacterial and Archaeal Type Strains, Phase III: the genomes of soil and plant-associated and newly described type strains.</title>
        <authorList>
            <person name="Whitman W.B."/>
            <person name="Woyke T."/>
            <person name="Klenk H.P."/>
            <person name="Zhou Y."/>
            <person name="Lilburn T.G."/>
            <person name="Beck B.J."/>
            <person name="De Vos P."/>
            <person name="Vandamme P."/>
            <person name="Eisen J.A."/>
            <person name="Garrity G."/>
            <person name="Hugenholtz P."/>
            <person name="Kyrpides N.C."/>
        </authorList>
    </citation>
    <scope>NUCLEOTIDE SEQUENCE [LARGE SCALE GENOMIC DNA]</scope>
    <source>
        <strain evidence="6 7">CGMCC 1.10822</strain>
    </source>
</reference>
<dbReference type="InterPro" id="IPR058163">
    <property type="entry name" value="LysR-type_TF_proteobact-type"/>
</dbReference>
<dbReference type="PANTHER" id="PTHR30537">
    <property type="entry name" value="HTH-TYPE TRANSCRIPTIONAL REGULATOR"/>
    <property type="match status" value="1"/>
</dbReference>
<dbReference type="CDD" id="cd08422">
    <property type="entry name" value="PBP2_CrgA_like"/>
    <property type="match status" value="1"/>
</dbReference>
<dbReference type="Gene3D" id="3.40.190.290">
    <property type="match status" value="1"/>
</dbReference>
<keyword evidence="2" id="KW-0805">Transcription regulation</keyword>